<name>A0AA35Y9J2_LACSI</name>
<evidence type="ECO:0000313" key="2">
    <source>
        <dbReference type="EMBL" id="CAI9265772.1"/>
    </source>
</evidence>
<protein>
    <submittedName>
        <fullName evidence="2">Uncharacterized protein</fullName>
    </submittedName>
</protein>
<feature type="region of interest" description="Disordered" evidence="1">
    <location>
        <begin position="1"/>
        <end position="27"/>
    </location>
</feature>
<evidence type="ECO:0000256" key="1">
    <source>
        <dbReference type="SAM" id="MobiDB-lite"/>
    </source>
</evidence>
<keyword evidence="3" id="KW-1185">Reference proteome</keyword>
<dbReference type="AlphaFoldDB" id="A0AA35Y9J2"/>
<accession>A0AA35Y9J2</accession>
<proteinExistence type="predicted"/>
<reference evidence="2" key="1">
    <citation type="submission" date="2023-04" db="EMBL/GenBank/DDBJ databases">
        <authorList>
            <person name="Vijverberg K."/>
            <person name="Xiong W."/>
            <person name="Schranz E."/>
        </authorList>
    </citation>
    <scope>NUCLEOTIDE SEQUENCE</scope>
</reference>
<gene>
    <name evidence="2" type="ORF">LSALG_LOCUS6359</name>
</gene>
<organism evidence="2 3">
    <name type="scientific">Lactuca saligna</name>
    <name type="common">Willowleaf lettuce</name>
    <dbReference type="NCBI Taxonomy" id="75948"/>
    <lineage>
        <taxon>Eukaryota</taxon>
        <taxon>Viridiplantae</taxon>
        <taxon>Streptophyta</taxon>
        <taxon>Embryophyta</taxon>
        <taxon>Tracheophyta</taxon>
        <taxon>Spermatophyta</taxon>
        <taxon>Magnoliopsida</taxon>
        <taxon>eudicotyledons</taxon>
        <taxon>Gunneridae</taxon>
        <taxon>Pentapetalae</taxon>
        <taxon>asterids</taxon>
        <taxon>campanulids</taxon>
        <taxon>Asterales</taxon>
        <taxon>Asteraceae</taxon>
        <taxon>Cichorioideae</taxon>
        <taxon>Cichorieae</taxon>
        <taxon>Lactucinae</taxon>
        <taxon>Lactuca</taxon>
    </lineage>
</organism>
<evidence type="ECO:0000313" key="3">
    <source>
        <dbReference type="Proteomes" id="UP001177003"/>
    </source>
</evidence>
<dbReference type="Proteomes" id="UP001177003">
    <property type="component" value="Chromosome 0"/>
</dbReference>
<dbReference type="EMBL" id="OX465086">
    <property type="protein sequence ID" value="CAI9265772.1"/>
    <property type="molecule type" value="Genomic_DNA"/>
</dbReference>
<sequence>MVEESPSKSVQEKKSSKSPKKKQTEEVVVSKPVEKAVELKSIEPYKEIVPSKYGVFKHKCVVLREVPILVCPSAKKRKAEDMAKYISKKQKRNLCKLVINDESTEEEVVRDPPVPNSPEKSTIETNVVSSQVSNQHQLLFLYL</sequence>